<dbReference type="KEGG" id="gah:GAH_01544"/>
<protein>
    <recommendedName>
        <fullName evidence="2">Probable Brix domain-containing ribosomal biogenesis protein</fullName>
    </recommendedName>
</protein>
<sequence length="163" mass="19008">MQERIVLTTSRDPSQRTRSFAKVISRYMNWYYLQRGKLSLEDLFGEHKKLIIIREIKGNPAFMDLYEGGRRRMTIRMNVGVIRKEKMDDSPVYFAGNPPFDPVILGALPKIPAGERLAMKLRPRKVVYVRKGGLMDFRYDGVRVLTVRLLSVYEGDNRGRRRA</sequence>
<dbReference type="RefSeq" id="WP_245604002.1">
    <property type="nucleotide sequence ID" value="NZ_CP011267.1"/>
</dbReference>
<dbReference type="PROSITE" id="PS50833">
    <property type="entry name" value="BRIX"/>
    <property type="match status" value="1"/>
</dbReference>
<dbReference type="EMBL" id="CP011267">
    <property type="protein sequence ID" value="AKG91168.1"/>
    <property type="molecule type" value="Genomic_DNA"/>
</dbReference>
<dbReference type="GeneID" id="24804114"/>
<evidence type="ECO:0000313" key="4">
    <source>
        <dbReference type="EMBL" id="AKG91168.1"/>
    </source>
</evidence>
<dbReference type="InterPro" id="IPR007109">
    <property type="entry name" value="Brix"/>
</dbReference>
<proteinExistence type="inferred from homology"/>
<gene>
    <name evidence="4" type="ORF">GAH_01544</name>
</gene>
<dbReference type="HOGENOM" id="CLU_107897_2_0_2"/>
<dbReference type="STRING" id="113653.GAH_01544"/>
<keyword evidence="1 2" id="KW-0690">Ribosome biogenesis</keyword>
<dbReference type="SUPFAM" id="SSF52954">
    <property type="entry name" value="Class II aaRS ABD-related"/>
    <property type="match status" value="1"/>
</dbReference>
<organism evidence="4 5">
    <name type="scientific">Geoglobus ahangari</name>
    <dbReference type="NCBI Taxonomy" id="113653"/>
    <lineage>
        <taxon>Archaea</taxon>
        <taxon>Methanobacteriati</taxon>
        <taxon>Methanobacteriota</taxon>
        <taxon>Archaeoglobi</taxon>
        <taxon>Archaeoglobales</taxon>
        <taxon>Archaeoglobaceae</taxon>
        <taxon>Geoglobus</taxon>
    </lineage>
</organism>
<evidence type="ECO:0000259" key="3">
    <source>
        <dbReference type="PROSITE" id="PS50833"/>
    </source>
</evidence>
<evidence type="ECO:0000256" key="2">
    <source>
        <dbReference type="HAMAP-Rule" id="MF_00699"/>
    </source>
</evidence>
<dbReference type="AlphaFoldDB" id="A0A0F7IFF7"/>
<feature type="domain" description="Brix" evidence="3">
    <location>
        <begin position="3"/>
        <end position="163"/>
    </location>
</feature>
<comment type="function">
    <text evidence="2">Probably involved in the biogenesis of the ribosome.</text>
</comment>
<dbReference type="InterPro" id="IPR023548">
    <property type="entry name" value="Brix_dom_Rbsml_bgen_prot"/>
</dbReference>
<accession>A0A0F7IFF7</accession>
<dbReference type="GO" id="GO:0006364">
    <property type="term" value="P:rRNA processing"/>
    <property type="evidence" value="ECO:0007669"/>
    <property type="project" value="InterPro"/>
</dbReference>
<evidence type="ECO:0000256" key="1">
    <source>
        <dbReference type="ARBA" id="ARBA00022517"/>
    </source>
</evidence>
<dbReference type="HAMAP" id="MF_00699">
    <property type="entry name" value="BriX"/>
    <property type="match status" value="1"/>
</dbReference>
<dbReference type="Proteomes" id="UP000034723">
    <property type="component" value="Chromosome"/>
</dbReference>
<dbReference type="GO" id="GO:0019843">
    <property type="term" value="F:rRNA binding"/>
    <property type="evidence" value="ECO:0007669"/>
    <property type="project" value="InterPro"/>
</dbReference>
<reference evidence="4 5" key="1">
    <citation type="submission" date="2015-04" db="EMBL/GenBank/DDBJ databases">
        <title>The complete genome sequence of the hyperthermophilic, obligate iron-reducing archaeon Geoglobus ahangari strain 234T.</title>
        <authorList>
            <person name="Manzella M.P."/>
            <person name="Holmes D.E."/>
            <person name="Rocheleau J.M."/>
            <person name="Chung A."/>
            <person name="Reguera G."/>
            <person name="Kashefi K."/>
        </authorList>
    </citation>
    <scope>NUCLEOTIDE SEQUENCE [LARGE SCALE GENOMIC DNA]</scope>
    <source>
        <strain evidence="4 5">234</strain>
    </source>
</reference>
<evidence type="ECO:0000313" key="5">
    <source>
        <dbReference type="Proteomes" id="UP000034723"/>
    </source>
</evidence>
<name>A0A0F7IFF7_9EURY</name>
<dbReference type="InParanoid" id="A0A0F7IFF7"/>
<keyword evidence="5" id="KW-1185">Reference proteome</keyword>
<dbReference type="Gene3D" id="3.40.50.10480">
    <property type="entry name" value="Probable brix-domain ribosomal biogenesis protein"/>
    <property type="match status" value="1"/>
</dbReference>